<feature type="chain" id="PRO_5042182649" evidence="1">
    <location>
        <begin position="23"/>
        <end position="113"/>
    </location>
</feature>
<gene>
    <name evidence="2" type="ORF">DdX_10265</name>
</gene>
<keyword evidence="1" id="KW-0732">Signal</keyword>
<proteinExistence type="predicted"/>
<dbReference type="AlphaFoldDB" id="A0AAD4MZ88"/>
<dbReference type="EMBL" id="JAKKPZ010000022">
    <property type="protein sequence ID" value="KAI1711386.1"/>
    <property type="molecule type" value="Genomic_DNA"/>
</dbReference>
<feature type="signal peptide" evidence="1">
    <location>
        <begin position="1"/>
        <end position="22"/>
    </location>
</feature>
<name>A0AAD4MZ88_9BILA</name>
<dbReference type="Proteomes" id="UP001201812">
    <property type="component" value="Unassembled WGS sequence"/>
</dbReference>
<protein>
    <submittedName>
        <fullName evidence="2">Uncharacterized protein</fullName>
    </submittedName>
</protein>
<evidence type="ECO:0000256" key="1">
    <source>
        <dbReference type="SAM" id="SignalP"/>
    </source>
</evidence>
<evidence type="ECO:0000313" key="2">
    <source>
        <dbReference type="EMBL" id="KAI1711386.1"/>
    </source>
</evidence>
<keyword evidence="3" id="KW-1185">Reference proteome</keyword>
<sequence>MKYFPIFVVLVVVFDLTSRTIARLSAVNNAYNLEVLSRAKRQFDPITGAVASAAISWALNHPDQVKSGIGEVEHSVSGLAHGGAHVVENVSNKFKKSFKKMFKTHKHHRSSEE</sequence>
<organism evidence="2 3">
    <name type="scientific">Ditylenchus destructor</name>
    <dbReference type="NCBI Taxonomy" id="166010"/>
    <lineage>
        <taxon>Eukaryota</taxon>
        <taxon>Metazoa</taxon>
        <taxon>Ecdysozoa</taxon>
        <taxon>Nematoda</taxon>
        <taxon>Chromadorea</taxon>
        <taxon>Rhabditida</taxon>
        <taxon>Tylenchina</taxon>
        <taxon>Tylenchomorpha</taxon>
        <taxon>Sphaerularioidea</taxon>
        <taxon>Anguinidae</taxon>
        <taxon>Anguininae</taxon>
        <taxon>Ditylenchus</taxon>
    </lineage>
</organism>
<reference evidence="2" key="1">
    <citation type="submission" date="2022-01" db="EMBL/GenBank/DDBJ databases">
        <title>Genome Sequence Resource for Two Populations of Ditylenchus destructor, the Migratory Endoparasitic Phytonematode.</title>
        <authorList>
            <person name="Zhang H."/>
            <person name="Lin R."/>
            <person name="Xie B."/>
        </authorList>
    </citation>
    <scope>NUCLEOTIDE SEQUENCE</scope>
    <source>
        <strain evidence="2">BazhouSP</strain>
    </source>
</reference>
<accession>A0AAD4MZ88</accession>
<evidence type="ECO:0000313" key="3">
    <source>
        <dbReference type="Proteomes" id="UP001201812"/>
    </source>
</evidence>
<comment type="caution">
    <text evidence="2">The sequence shown here is derived from an EMBL/GenBank/DDBJ whole genome shotgun (WGS) entry which is preliminary data.</text>
</comment>